<dbReference type="PATRIC" id="fig|1030009.3.peg.42"/>
<keyword evidence="7 8" id="KW-0472">Membrane</keyword>
<evidence type="ECO:0000256" key="7">
    <source>
        <dbReference type="ARBA" id="ARBA00023136"/>
    </source>
</evidence>
<comment type="subcellular location">
    <subcellularLocation>
        <location evidence="8">Cell membrane</location>
        <topology evidence="8">Multi-pass membrane protein</topology>
    </subcellularLocation>
</comment>
<dbReference type="Proteomes" id="UP000000486">
    <property type="component" value="Chromosome"/>
</dbReference>
<name>A0A0E0USE6_LISMM</name>
<evidence type="ECO:0000256" key="5">
    <source>
        <dbReference type="ARBA" id="ARBA00022801"/>
    </source>
</evidence>
<keyword evidence="4 8" id="KW-0812">Transmembrane</keyword>
<dbReference type="EC" id="3.4.-.-" evidence="8"/>
<dbReference type="Pfam" id="PF04647">
    <property type="entry name" value="AgrB"/>
    <property type="match status" value="1"/>
</dbReference>
<dbReference type="SMART" id="SM00793">
    <property type="entry name" value="AgrB"/>
    <property type="match status" value="1"/>
</dbReference>
<comment type="function">
    <text evidence="8">May be involved in the proteolytic processing of a quorum sensing system signal molecule precursor.</text>
</comment>
<proteinExistence type="inferred from homology"/>
<keyword evidence="2 8" id="KW-0673">Quorum sensing</keyword>
<dbReference type="AlphaFoldDB" id="A0A0E0USE6"/>
<dbReference type="NCBIfam" id="NF002210">
    <property type="entry name" value="PRK01100.1"/>
    <property type="match status" value="1"/>
</dbReference>
<gene>
    <name evidence="9" type="primary">agrB</name>
    <name evidence="9" type="ordered locus">LMM7_0042</name>
</gene>
<evidence type="ECO:0000313" key="9">
    <source>
        <dbReference type="EMBL" id="AEH91048.1"/>
    </source>
</evidence>
<dbReference type="GO" id="GO:0008233">
    <property type="term" value="F:peptidase activity"/>
    <property type="evidence" value="ECO:0007669"/>
    <property type="project" value="UniProtKB-UniRule"/>
</dbReference>
<keyword evidence="1 8" id="KW-1003">Cell membrane</keyword>
<protein>
    <recommendedName>
        <fullName evidence="8">Putative AgrB-like protein</fullName>
        <ecNumber evidence="8">3.4.-.-</ecNumber>
    </recommendedName>
</protein>
<evidence type="ECO:0000256" key="2">
    <source>
        <dbReference type="ARBA" id="ARBA00022654"/>
    </source>
</evidence>
<organism evidence="9 10">
    <name type="scientific">Listeria monocytogenes serotype 4a (strain M7)</name>
    <dbReference type="NCBI Taxonomy" id="1030009"/>
    <lineage>
        <taxon>Bacteria</taxon>
        <taxon>Bacillati</taxon>
        <taxon>Bacillota</taxon>
        <taxon>Bacilli</taxon>
        <taxon>Bacillales</taxon>
        <taxon>Listeriaceae</taxon>
        <taxon>Listeria</taxon>
    </lineage>
</organism>
<sequence length="204" mass="23462">MSNFTAKVPLSERMADVLISKDRWKDDEEGYLKVKYGLEIILINVMKFALVYGIALVTGLLLQTVTVHLSYLWLRRYSFGLHATKTLNCTLISLMMFVLAPFVFQNVPSNNWIVLGTFAFILLNMFLFAPADTESLPLIGEEHRKTLKRKAMIGTLILTGIALLIPFAEMKTLIMIGSLFQVISINPLTYKLLRRRYRNYEKYE</sequence>
<dbReference type="GO" id="GO:0006508">
    <property type="term" value="P:proteolysis"/>
    <property type="evidence" value="ECO:0007669"/>
    <property type="project" value="UniProtKB-KW"/>
</dbReference>
<dbReference type="KEGG" id="lmq:LMM7_0042"/>
<dbReference type="GO" id="GO:0005886">
    <property type="term" value="C:plasma membrane"/>
    <property type="evidence" value="ECO:0007669"/>
    <property type="project" value="UniProtKB-SubCell"/>
</dbReference>
<evidence type="ECO:0000256" key="3">
    <source>
        <dbReference type="ARBA" id="ARBA00022670"/>
    </source>
</evidence>
<accession>A0A0E0USE6</accession>
<dbReference type="GO" id="GO:0009372">
    <property type="term" value="P:quorum sensing"/>
    <property type="evidence" value="ECO:0007669"/>
    <property type="project" value="UniProtKB-UniRule"/>
</dbReference>
<keyword evidence="6 8" id="KW-1133">Transmembrane helix</keyword>
<keyword evidence="5 8" id="KW-0378">Hydrolase</keyword>
<dbReference type="RefSeq" id="WP_003728981.1">
    <property type="nucleotide sequence ID" value="NC_017537.1"/>
</dbReference>
<evidence type="ECO:0000256" key="1">
    <source>
        <dbReference type="ARBA" id="ARBA00022475"/>
    </source>
</evidence>
<evidence type="ECO:0000256" key="8">
    <source>
        <dbReference type="HAMAP-Rule" id="MF_00784"/>
    </source>
</evidence>
<evidence type="ECO:0000313" key="10">
    <source>
        <dbReference type="Proteomes" id="UP000000486"/>
    </source>
</evidence>
<evidence type="ECO:0000256" key="6">
    <source>
        <dbReference type="ARBA" id="ARBA00022989"/>
    </source>
</evidence>
<reference evidence="9 10" key="1">
    <citation type="journal article" date="2011" name="J. Bacteriol.">
        <title>Genome sequence of the nonpathogenic Listeria monocytogenes serovar 4a strain M7.</title>
        <authorList>
            <person name="Chen J."/>
            <person name="Xia Y."/>
            <person name="Cheng C."/>
            <person name="Fang C."/>
            <person name="Shan Y."/>
            <person name="Jin G."/>
            <person name="Fang W."/>
        </authorList>
    </citation>
    <scope>NUCLEOTIDE SEQUENCE [LARGE SCALE GENOMIC DNA]</scope>
    <source>
        <strain evidence="9 10">M7</strain>
    </source>
</reference>
<comment type="similarity">
    <text evidence="8">Belongs to the AgrB family.</text>
</comment>
<keyword evidence="3 8" id="KW-0645">Protease</keyword>
<dbReference type="EMBL" id="CP002816">
    <property type="protein sequence ID" value="AEH91048.1"/>
    <property type="molecule type" value="Genomic_DNA"/>
</dbReference>
<dbReference type="InterPro" id="IPR006741">
    <property type="entry name" value="AgrB"/>
</dbReference>
<dbReference type="HOGENOM" id="CLU_098969_2_2_9"/>
<evidence type="ECO:0000256" key="4">
    <source>
        <dbReference type="ARBA" id="ARBA00022692"/>
    </source>
</evidence>
<dbReference type="HAMAP" id="MF_00784">
    <property type="entry name" value="AgrB"/>
    <property type="match status" value="1"/>
</dbReference>